<reference evidence="2 3" key="1">
    <citation type="journal article" date="2019" name="Environ. Microbiol.">
        <title>At the nexus of three kingdoms: the genome of the mycorrhizal fungus Gigaspora margarita provides insights into plant, endobacterial and fungal interactions.</title>
        <authorList>
            <person name="Venice F."/>
            <person name="Ghignone S."/>
            <person name="Salvioli di Fossalunga A."/>
            <person name="Amselem J."/>
            <person name="Novero M."/>
            <person name="Xianan X."/>
            <person name="Sedzielewska Toro K."/>
            <person name="Morin E."/>
            <person name="Lipzen A."/>
            <person name="Grigoriev I.V."/>
            <person name="Henrissat B."/>
            <person name="Martin F.M."/>
            <person name="Bonfante P."/>
        </authorList>
    </citation>
    <scope>NUCLEOTIDE SEQUENCE [LARGE SCALE GENOMIC DNA]</scope>
    <source>
        <strain evidence="2 3">BEG34</strain>
    </source>
</reference>
<accession>A0A8H4AAE8</accession>
<comment type="caution">
    <text evidence="2">The sequence shown here is derived from an EMBL/GenBank/DDBJ whole genome shotgun (WGS) entry which is preliminary data.</text>
</comment>
<gene>
    <name evidence="2" type="ORF">F8M41_000967</name>
</gene>
<dbReference type="Proteomes" id="UP000439903">
    <property type="component" value="Unassembled WGS sequence"/>
</dbReference>
<feature type="transmembrane region" description="Helical" evidence="1">
    <location>
        <begin position="35"/>
        <end position="54"/>
    </location>
</feature>
<feature type="transmembrane region" description="Helical" evidence="1">
    <location>
        <begin position="231"/>
        <end position="248"/>
    </location>
</feature>
<feature type="transmembrane region" description="Helical" evidence="1">
    <location>
        <begin position="94"/>
        <end position="111"/>
    </location>
</feature>
<proteinExistence type="predicted"/>
<feature type="transmembrane region" description="Helical" evidence="1">
    <location>
        <begin position="160"/>
        <end position="184"/>
    </location>
</feature>
<organism evidence="2 3">
    <name type="scientific">Gigaspora margarita</name>
    <dbReference type="NCBI Taxonomy" id="4874"/>
    <lineage>
        <taxon>Eukaryota</taxon>
        <taxon>Fungi</taxon>
        <taxon>Fungi incertae sedis</taxon>
        <taxon>Mucoromycota</taxon>
        <taxon>Glomeromycotina</taxon>
        <taxon>Glomeromycetes</taxon>
        <taxon>Diversisporales</taxon>
        <taxon>Gigasporaceae</taxon>
        <taxon>Gigaspora</taxon>
    </lineage>
</organism>
<dbReference type="OrthoDB" id="9996464at2759"/>
<evidence type="ECO:0000313" key="2">
    <source>
        <dbReference type="EMBL" id="KAF0458452.1"/>
    </source>
</evidence>
<dbReference type="NCBIfam" id="NF041646">
    <property type="entry name" value="VC0807_fam"/>
    <property type="match status" value="1"/>
</dbReference>
<keyword evidence="3" id="KW-1185">Reference proteome</keyword>
<sequence length="254" mass="29796">MGQKIKRALPKLLINIIIPALLYYLLTRHTKLSHIEVLIISGIPSTIFTIYNFIFNRRADFMGIIPIFGFIIGIISEVVAYSTNNEQLFLLKKALFTCAFALLHFITLIPIKIKSFEMRPLQFYIAKSSGFELRGLTEDEPIPERWERYWKSYHLFRQMFYVLTAIWGFGILIDVVLHVIIVYSTPFNEAVIINDIVLYSWLGFLTLTTIFYIKFVVRVRAKKLIEERRKLLLLMLLMLVKNYIKVYATCLLQI</sequence>
<keyword evidence="1" id="KW-0472">Membrane</keyword>
<dbReference type="EMBL" id="WTPW01001079">
    <property type="protein sequence ID" value="KAF0458452.1"/>
    <property type="molecule type" value="Genomic_DNA"/>
</dbReference>
<feature type="transmembrane region" description="Helical" evidence="1">
    <location>
        <begin position="61"/>
        <end position="82"/>
    </location>
</feature>
<keyword evidence="1" id="KW-0812">Transmembrane</keyword>
<feature type="transmembrane region" description="Helical" evidence="1">
    <location>
        <begin position="12"/>
        <end position="29"/>
    </location>
</feature>
<dbReference type="AlphaFoldDB" id="A0A8H4AAE8"/>
<feature type="transmembrane region" description="Helical" evidence="1">
    <location>
        <begin position="196"/>
        <end position="219"/>
    </location>
</feature>
<name>A0A8H4AAE8_GIGMA</name>
<keyword evidence="1" id="KW-1133">Transmembrane helix</keyword>
<evidence type="ECO:0000256" key="1">
    <source>
        <dbReference type="SAM" id="Phobius"/>
    </source>
</evidence>
<protein>
    <submittedName>
        <fullName evidence="2">Membrane protein</fullName>
    </submittedName>
</protein>
<evidence type="ECO:0000313" key="3">
    <source>
        <dbReference type="Proteomes" id="UP000439903"/>
    </source>
</evidence>